<dbReference type="EMBL" id="BMAW01096698">
    <property type="protein sequence ID" value="GFS76039.1"/>
    <property type="molecule type" value="Genomic_DNA"/>
</dbReference>
<organism evidence="1 2">
    <name type="scientific">Nephila pilipes</name>
    <name type="common">Giant wood spider</name>
    <name type="synonym">Nephila maculata</name>
    <dbReference type="NCBI Taxonomy" id="299642"/>
    <lineage>
        <taxon>Eukaryota</taxon>
        <taxon>Metazoa</taxon>
        <taxon>Ecdysozoa</taxon>
        <taxon>Arthropoda</taxon>
        <taxon>Chelicerata</taxon>
        <taxon>Arachnida</taxon>
        <taxon>Araneae</taxon>
        <taxon>Araneomorphae</taxon>
        <taxon>Entelegynae</taxon>
        <taxon>Araneoidea</taxon>
        <taxon>Nephilidae</taxon>
        <taxon>Nephila</taxon>
    </lineage>
</organism>
<reference evidence="1" key="1">
    <citation type="submission" date="2020-08" db="EMBL/GenBank/DDBJ databases">
        <title>Multicomponent nature underlies the extraordinary mechanical properties of spider dragline silk.</title>
        <authorList>
            <person name="Kono N."/>
            <person name="Nakamura H."/>
            <person name="Mori M."/>
            <person name="Yoshida Y."/>
            <person name="Ohtoshi R."/>
            <person name="Malay A.D."/>
            <person name="Moran D.A.P."/>
            <person name="Tomita M."/>
            <person name="Numata K."/>
            <person name="Arakawa K."/>
        </authorList>
    </citation>
    <scope>NUCLEOTIDE SEQUENCE</scope>
</reference>
<comment type="caution">
    <text evidence="1">The sequence shown here is derived from an EMBL/GenBank/DDBJ whole genome shotgun (WGS) entry which is preliminary data.</text>
</comment>
<dbReference type="AlphaFoldDB" id="A0A8X6T4E4"/>
<gene>
    <name evidence="1" type="ORF">NPIL_303031</name>
</gene>
<name>A0A8X6T4E4_NEPPI</name>
<sequence>MMVLSLPNRNLPLKLFYQNGDKAAKALSPRAEFFVYETSSTICSAEIRQKFQGNIQLCSSSRPRMKTWMPKVKERMPQVMYGSNDCRRAG</sequence>
<accession>A0A8X6T4E4</accession>
<dbReference type="Proteomes" id="UP000887013">
    <property type="component" value="Unassembled WGS sequence"/>
</dbReference>
<evidence type="ECO:0000313" key="1">
    <source>
        <dbReference type="EMBL" id="GFS76039.1"/>
    </source>
</evidence>
<keyword evidence="2" id="KW-1185">Reference proteome</keyword>
<evidence type="ECO:0000313" key="2">
    <source>
        <dbReference type="Proteomes" id="UP000887013"/>
    </source>
</evidence>
<protein>
    <submittedName>
        <fullName evidence="1">Uncharacterized protein</fullName>
    </submittedName>
</protein>
<proteinExistence type="predicted"/>